<evidence type="ECO:0000313" key="3">
    <source>
        <dbReference type="Proteomes" id="UP000239156"/>
    </source>
</evidence>
<dbReference type="VEuPathDB" id="FungiDB:PSTT_07526"/>
<dbReference type="AlphaFoldDB" id="A0A2S4VG35"/>
<accession>A0A2S4VG35</accession>
<feature type="region of interest" description="Disordered" evidence="1">
    <location>
        <begin position="186"/>
        <end position="238"/>
    </location>
</feature>
<proteinExistence type="predicted"/>
<reference evidence="2" key="1">
    <citation type="submission" date="2017-12" db="EMBL/GenBank/DDBJ databases">
        <title>Gene loss provides genomic basis for host adaptation in cereal stripe rust fungi.</title>
        <authorList>
            <person name="Xia C."/>
        </authorList>
    </citation>
    <scope>NUCLEOTIDE SEQUENCE [LARGE SCALE GENOMIC DNA]</scope>
    <source>
        <strain evidence="2">93-210</strain>
    </source>
</reference>
<comment type="caution">
    <text evidence="2">The sequence shown here is derived from an EMBL/GenBank/DDBJ whole genome shotgun (WGS) entry which is preliminary data.</text>
</comment>
<feature type="compositionally biased region" description="Polar residues" evidence="1">
    <location>
        <begin position="218"/>
        <end position="227"/>
    </location>
</feature>
<evidence type="ECO:0000313" key="2">
    <source>
        <dbReference type="EMBL" id="POW08458.1"/>
    </source>
</evidence>
<dbReference type="Proteomes" id="UP000239156">
    <property type="component" value="Unassembled WGS sequence"/>
</dbReference>
<name>A0A2S4VG35_9BASI</name>
<dbReference type="VEuPathDB" id="FungiDB:PSHT_09337"/>
<keyword evidence="3" id="KW-1185">Reference proteome</keyword>
<protein>
    <submittedName>
        <fullName evidence="2">Uncharacterized protein</fullName>
    </submittedName>
</protein>
<feature type="compositionally biased region" description="Polar residues" evidence="1">
    <location>
        <begin position="261"/>
        <end position="270"/>
    </location>
</feature>
<dbReference type="EMBL" id="PKSL01000064">
    <property type="protein sequence ID" value="POW08458.1"/>
    <property type="molecule type" value="Genomic_DNA"/>
</dbReference>
<gene>
    <name evidence="2" type="ORF">PSTT_07526</name>
</gene>
<organism evidence="2 3">
    <name type="scientific">Puccinia striiformis</name>
    <dbReference type="NCBI Taxonomy" id="27350"/>
    <lineage>
        <taxon>Eukaryota</taxon>
        <taxon>Fungi</taxon>
        <taxon>Dikarya</taxon>
        <taxon>Basidiomycota</taxon>
        <taxon>Pucciniomycotina</taxon>
        <taxon>Pucciniomycetes</taxon>
        <taxon>Pucciniales</taxon>
        <taxon>Pucciniaceae</taxon>
        <taxon>Puccinia</taxon>
    </lineage>
</organism>
<feature type="non-terminal residue" evidence="2">
    <location>
        <position position="1"/>
    </location>
</feature>
<sequence length="736" mass="83966">CHLRIINIAGMPVELSLRPWIFLWTITLFSVTISATSPDELPTWWHEGPLWDRTPSPIAGDPDSLLDYHDLSWTASHFDQHSELPPHADSLPHWHPQARPFQVTPASWETTSTSFDDVPSMANQQVGALKRKHGDYEQLFNVEPFAPASSLTHLSRSQDPFLNDLYGKSSMPTSEAAHYHPEAQTIAQPGTPIPGSHIAGPGILNQGDHQVGAEQPHAESNPTSQPGSPIPESLVVSRGGLDRGDYRQAAVDAHLPESDPGSKQASSLVSDDTLRPKKIRKITIREPLRRLFKPEGPLPTNLSRSTQLLDHVLRQHCAEFGNHWKSEDFKLLSHQVTPPPLHPDLALVLFLVSDDEHGDKGVLRVMDSSHKIIRHYQYIAPLYRTLIAWMWDRYTSVLNNLNIHKSDHNPHLKKMLKWLDQEIFAPKNSLPLVGIVHPPWPVVRDDNLRSIMGETQSELLDYFSESENSRIASDLASNLIRKYCDNLGIDPQVAINAPEPNIKREPIQLPMDPSFREKFEFLVGLSRPGLTKGEGPNKMWAKHPSRDLVKSVYDYFKVLVRKKIGTFHPTLLRKPHSELPMVLLYSEDLPGAGYLRILRILNNETVASKYYFQYFRHLTKHIDFIHRRLINHLKLSEEEHQARMKKMLHWLIDQTVQPTNGIPIFGEIHDPNIVKLWLEDKLEYKSHFSPVQLSMIRYYSILPNHLEHQETIDTVAYVLVCWYQSHSPEGLISLSL</sequence>
<evidence type="ECO:0000256" key="1">
    <source>
        <dbReference type="SAM" id="MobiDB-lite"/>
    </source>
</evidence>
<feature type="region of interest" description="Disordered" evidence="1">
    <location>
        <begin position="253"/>
        <end position="272"/>
    </location>
</feature>